<proteinExistence type="inferred from homology"/>
<dbReference type="NCBIfam" id="TIGR00516">
    <property type="entry name" value="acpS"/>
    <property type="match status" value="1"/>
</dbReference>
<evidence type="ECO:0000313" key="11">
    <source>
        <dbReference type="Proteomes" id="UP001553715"/>
    </source>
</evidence>
<evidence type="ECO:0000259" key="9">
    <source>
        <dbReference type="Pfam" id="PF01648"/>
    </source>
</evidence>
<organism evidence="10 11">
    <name type="scientific">Microbacterium profundi</name>
    <dbReference type="NCBI Taxonomy" id="450380"/>
    <lineage>
        <taxon>Bacteria</taxon>
        <taxon>Bacillati</taxon>
        <taxon>Actinomycetota</taxon>
        <taxon>Actinomycetes</taxon>
        <taxon>Micrococcales</taxon>
        <taxon>Microbacteriaceae</taxon>
        <taxon>Microbacterium</taxon>
    </lineage>
</organism>
<keyword evidence="6 8" id="KW-0443">Lipid metabolism</keyword>
<comment type="caution">
    <text evidence="10">The sequence shown here is derived from an EMBL/GenBank/DDBJ whole genome shotgun (WGS) entry which is preliminary data.</text>
</comment>
<keyword evidence="8" id="KW-0963">Cytoplasm</keyword>
<dbReference type="EMBL" id="JBFBMH010000004">
    <property type="protein sequence ID" value="MEW1974459.1"/>
    <property type="molecule type" value="Genomic_DNA"/>
</dbReference>
<evidence type="ECO:0000256" key="5">
    <source>
        <dbReference type="ARBA" id="ARBA00022842"/>
    </source>
</evidence>
<feature type="domain" description="4'-phosphopantetheinyl transferase" evidence="9">
    <location>
        <begin position="9"/>
        <end position="104"/>
    </location>
</feature>
<protein>
    <recommendedName>
        <fullName evidence="8">Holo-[acyl-carrier-protein] synthase</fullName>
        <shortName evidence="8">Holo-ACP synthase</shortName>
        <ecNumber evidence="8">2.7.8.7</ecNumber>
    </recommendedName>
    <alternativeName>
        <fullName evidence="8">4'-phosphopantetheinyl transferase AcpS</fullName>
    </alternativeName>
</protein>
<keyword evidence="3 8" id="KW-0479">Metal-binding</keyword>
<comment type="function">
    <text evidence="8">Transfers the 4'-phosphopantetheine moiety from coenzyme A to a Ser of acyl-carrier-protein.</text>
</comment>
<dbReference type="GO" id="GO:0008897">
    <property type="term" value="F:holo-[acyl-carrier-protein] synthase activity"/>
    <property type="evidence" value="ECO:0007669"/>
    <property type="project" value="UniProtKB-EC"/>
</dbReference>
<dbReference type="SUPFAM" id="SSF56214">
    <property type="entry name" value="4'-phosphopantetheinyl transferase"/>
    <property type="match status" value="1"/>
</dbReference>
<comment type="similarity">
    <text evidence="8">Belongs to the P-Pant transferase superfamily. AcpS family.</text>
</comment>
<evidence type="ECO:0000256" key="6">
    <source>
        <dbReference type="ARBA" id="ARBA00023098"/>
    </source>
</evidence>
<evidence type="ECO:0000313" key="10">
    <source>
        <dbReference type="EMBL" id="MEW1974459.1"/>
    </source>
</evidence>
<dbReference type="InterPro" id="IPR004568">
    <property type="entry name" value="Ppantetheine-prot_Trfase_dom"/>
</dbReference>
<keyword evidence="7 8" id="KW-0275">Fatty acid biosynthesis</keyword>
<sequence>MITTPLRTGVDLVDVIRLQGMIDDSGPDFLSSAWSPAELRDCEGNAQRLAARWAAKEATMKALDAAIGTVSPLDIEVRSSLTGAPSLTLHRAALARAEELKIGHWSLALSHEAGLAVAFVVALAGGTNNV</sequence>
<feature type="binding site" evidence="8">
    <location>
        <position position="11"/>
    </location>
    <ligand>
        <name>Mg(2+)</name>
        <dbReference type="ChEBI" id="CHEBI:18420"/>
    </ligand>
</feature>
<evidence type="ECO:0000256" key="1">
    <source>
        <dbReference type="ARBA" id="ARBA00022516"/>
    </source>
</evidence>
<comment type="cofactor">
    <cofactor evidence="8">
        <name>Mg(2+)</name>
        <dbReference type="ChEBI" id="CHEBI:18420"/>
    </cofactor>
</comment>
<keyword evidence="11" id="KW-1185">Reference proteome</keyword>
<keyword evidence="4 8" id="KW-0276">Fatty acid metabolism</keyword>
<evidence type="ECO:0000256" key="8">
    <source>
        <dbReference type="HAMAP-Rule" id="MF_00101"/>
    </source>
</evidence>
<dbReference type="Pfam" id="PF01648">
    <property type="entry name" value="ACPS"/>
    <property type="match status" value="1"/>
</dbReference>
<dbReference type="InterPro" id="IPR002582">
    <property type="entry name" value="ACPS"/>
</dbReference>
<evidence type="ECO:0000256" key="7">
    <source>
        <dbReference type="ARBA" id="ARBA00023160"/>
    </source>
</evidence>
<keyword evidence="1 8" id="KW-0444">Lipid biosynthesis</keyword>
<dbReference type="InterPro" id="IPR037143">
    <property type="entry name" value="4-PPantetheinyl_Trfase_dom_sf"/>
</dbReference>
<dbReference type="Proteomes" id="UP001553715">
    <property type="component" value="Unassembled WGS sequence"/>
</dbReference>
<feature type="binding site" evidence="8">
    <location>
        <position position="57"/>
    </location>
    <ligand>
        <name>Mg(2+)</name>
        <dbReference type="ChEBI" id="CHEBI:18420"/>
    </ligand>
</feature>
<evidence type="ECO:0000256" key="2">
    <source>
        <dbReference type="ARBA" id="ARBA00022679"/>
    </source>
</evidence>
<comment type="subcellular location">
    <subcellularLocation>
        <location evidence="8">Cytoplasm</location>
    </subcellularLocation>
</comment>
<dbReference type="HAMAP" id="MF_00101">
    <property type="entry name" value="AcpS"/>
    <property type="match status" value="1"/>
</dbReference>
<dbReference type="NCBIfam" id="TIGR00556">
    <property type="entry name" value="pantethn_trn"/>
    <property type="match status" value="1"/>
</dbReference>
<evidence type="ECO:0000256" key="3">
    <source>
        <dbReference type="ARBA" id="ARBA00022723"/>
    </source>
</evidence>
<keyword evidence="2 8" id="KW-0808">Transferase</keyword>
<name>A0ABV3LEY3_9MICO</name>
<dbReference type="Gene3D" id="3.90.470.20">
    <property type="entry name" value="4'-phosphopantetheinyl transferase domain"/>
    <property type="match status" value="1"/>
</dbReference>
<dbReference type="RefSeq" id="WP_366232636.1">
    <property type="nucleotide sequence ID" value="NZ_JBFBMH010000004.1"/>
</dbReference>
<reference evidence="10 11" key="1">
    <citation type="submission" date="2024-06" db="EMBL/GenBank/DDBJ databases">
        <title>The Natural Products Discovery Center: Release of the First 8490 Sequenced Strains for Exploring Actinobacteria Biosynthetic Diversity.</title>
        <authorList>
            <person name="Kalkreuter E."/>
            <person name="Kautsar S.A."/>
            <person name="Yang D."/>
            <person name="Bader C.D."/>
            <person name="Teijaro C.N."/>
            <person name="Fluegel L."/>
            <person name="Davis C.M."/>
            <person name="Simpson J.R."/>
            <person name="Lauterbach L."/>
            <person name="Steele A.D."/>
            <person name="Gui C."/>
            <person name="Meng S."/>
            <person name="Li G."/>
            <person name="Viehrig K."/>
            <person name="Ye F."/>
            <person name="Su P."/>
            <person name="Kiefer A.F."/>
            <person name="Nichols A."/>
            <person name="Cepeda A.J."/>
            <person name="Yan W."/>
            <person name="Fan B."/>
            <person name="Jiang Y."/>
            <person name="Adhikari A."/>
            <person name="Zheng C.-J."/>
            <person name="Schuster L."/>
            <person name="Cowan T.M."/>
            <person name="Smanski M.J."/>
            <person name="Chevrette M.G."/>
            <person name="De Carvalho L.P.S."/>
            <person name="Shen B."/>
        </authorList>
    </citation>
    <scope>NUCLEOTIDE SEQUENCE [LARGE SCALE GENOMIC DNA]</scope>
    <source>
        <strain evidence="10 11">NPDC077434</strain>
    </source>
</reference>
<comment type="catalytic activity">
    <reaction evidence="8">
        <text>apo-[ACP] + CoA = holo-[ACP] + adenosine 3',5'-bisphosphate + H(+)</text>
        <dbReference type="Rhea" id="RHEA:12068"/>
        <dbReference type="Rhea" id="RHEA-COMP:9685"/>
        <dbReference type="Rhea" id="RHEA-COMP:9690"/>
        <dbReference type="ChEBI" id="CHEBI:15378"/>
        <dbReference type="ChEBI" id="CHEBI:29999"/>
        <dbReference type="ChEBI" id="CHEBI:57287"/>
        <dbReference type="ChEBI" id="CHEBI:58343"/>
        <dbReference type="ChEBI" id="CHEBI:64479"/>
        <dbReference type="EC" id="2.7.8.7"/>
    </reaction>
</comment>
<evidence type="ECO:0000256" key="4">
    <source>
        <dbReference type="ARBA" id="ARBA00022832"/>
    </source>
</evidence>
<accession>A0ABV3LEY3</accession>
<dbReference type="EC" id="2.7.8.7" evidence="8"/>
<dbReference type="InterPro" id="IPR008278">
    <property type="entry name" value="4-PPantetheinyl_Trfase_dom"/>
</dbReference>
<gene>
    <name evidence="8 10" type="primary">acpS</name>
    <name evidence="10" type="ORF">AB0301_05155</name>
</gene>
<keyword evidence="5 8" id="KW-0460">Magnesium</keyword>